<proteinExistence type="predicted"/>
<gene>
    <name evidence="1" type="ORF">MNBD_GAMMA07-449</name>
</gene>
<dbReference type="AlphaFoldDB" id="A0A3B0WNH2"/>
<dbReference type="EMBL" id="UOFF01000292">
    <property type="protein sequence ID" value="VAW56871.1"/>
    <property type="molecule type" value="Genomic_DNA"/>
</dbReference>
<evidence type="ECO:0000313" key="1">
    <source>
        <dbReference type="EMBL" id="VAW56871.1"/>
    </source>
</evidence>
<organism evidence="1">
    <name type="scientific">hydrothermal vent metagenome</name>
    <dbReference type="NCBI Taxonomy" id="652676"/>
    <lineage>
        <taxon>unclassified sequences</taxon>
        <taxon>metagenomes</taxon>
        <taxon>ecological metagenomes</taxon>
    </lineage>
</organism>
<name>A0A3B0WNH2_9ZZZZ</name>
<dbReference type="Pfam" id="PF11071">
    <property type="entry name" value="Nuc_deoxyri_tr3"/>
    <property type="match status" value="1"/>
</dbReference>
<accession>A0A3B0WNH2</accession>
<sequence>MTFKIYLSGEIHSDWREKITQGIQQKGLNLD</sequence>
<protein>
    <submittedName>
        <fullName evidence="1">Uncharacterized protein</fullName>
    </submittedName>
</protein>
<reference evidence="1" key="1">
    <citation type="submission" date="2018-06" db="EMBL/GenBank/DDBJ databases">
        <authorList>
            <person name="Zhirakovskaya E."/>
        </authorList>
    </citation>
    <scope>NUCLEOTIDE SEQUENCE</scope>
</reference>
<dbReference type="InterPro" id="IPR019884">
    <property type="entry name" value="YtoQ_family_protein"/>
</dbReference>